<name>A0A6C0CUD3_9ZZZZ</name>
<feature type="region of interest" description="Disordered" evidence="1">
    <location>
        <begin position="1"/>
        <end position="20"/>
    </location>
</feature>
<feature type="region of interest" description="Disordered" evidence="1">
    <location>
        <begin position="160"/>
        <end position="181"/>
    </location>
</feature>
<dbReference type="EMBL" id="MN739490">
    <property type="protein sequence ID" value="QHT08118.1"/>
    <property type="molecule type" value="Genomic_DNA"/>
</dbReference>
<evidence type="ECO:0000256" key="1">
    <source>
        <dbReference type="SAM" id="MobiDB-lite"/>
    </source>
</evidence>
<evidence type="ECO:0000313" key="2">
    <source>
        <dbReference type="EMBL" id="QHT08118.1"/>
    </source>
</evidence>
<sequence>MNNIFKNFSSSTKKTQQQNDPFIQKREPIVNFNQDDFPDLVSNTGKLFEKEPKKSLDYKGASLIDDNVVEEEKKQPGWTYITMDKNRKINIENYKIHPKYMTKPNNEPNWRNVLGQLVTSWEIYKEKYTELYGEDCYNHMYEMPRDDYKYYQDENEMNDEISSADEQDYYDENDDDYDNYL</sequence>
<reference evidence="2" key="1">
    <citation type="journal article" date="2020" name="Nature">
        <title>Giant virus diversity and host interactions through global metagenomics.</title>
        <authorList>
            <person name="Schulz F."/>
            <person name="Roux S."/>
            <person name="Paez-Espino D."/>
            <person name="Jungbluth S."/>
            <person name="Walsh D.A."/>
            <person name="Denef V.J."/>
            <person name="McMahon K.D."/>
            <person name="Konstantinidis K.T."/>
            <person name="Eloe-Fadrosh E.A."/>
            <person name="Kyrpides N.C."/>
            <person name="Woyke T."/>
        </authorList>
    </citation>
    <scope>NUCLEOTIDE SEQUENCE</scope>
    <source>
        <strain evidence="2">GVMAG-M-3300022752-39</strain>
    </source>
</reference>
<proteinExistence type="predicted"/>
<accession>A0A6C0CUD3</accession>
<protein>
    <submittedName>
        <fullName evidence="2">Uncharacterized protein</fullName>
    </submittedName>
</protein>
<dbReference type="AlphaFoldDB" id="A0A6C0CUD3"/>
<organism evidence="2">
    <name type="scientific">viral metagenome</name>
    <dbReference type="NCBI Taxonomy" id="1070528"/>
    <lineage>
        <taxon>unclassified sequences</taxon>
        <taxon>metagenomes</taxon>
        <taxon>organismal metagenomes</taxon>
    </lineage>
</organism>